<evidence type="ECO:0000256" key="4">
    <source>
        <dbReference type="ARBA" id="ARBA00023285"/>
    </source>
</evidence>
<dbReference type="PANTHER" id="PTHR43371:SF1">
    <property type="entry name" value="RIBONUCLEOSIDE-DIPHOSPHATE REDUCTASE"/>
    <property type="match status" value="1"/>
</dbReference>
<evidence type="ECO:0000256" key="3">
    <source>
        <dbReference type="ARBA" id="ARBA00023002"/>
    </source>
</evidence>
<protein>
    <submittedName>
        <fullName evidence="7">Vitamin B12-dependent ribonucleotide reductase</fullName>
    </submittedName>
</protein>
<comment type="cofactor">
    <cofactor evidence="1">
        <name>adenosylcob(III)alamin</name>
        <dbReference type="ChEBI" id="CHEBI:18408"/>
    </cofactor>
</comment>
<dbReference type="EMBL" id="AUZX01003857">
    <property type="protein sequence ID" value="EQD72750.1"/>
    <property type="molecule type" value="Genomic_DNA"/>
</dbReference>
<dbReference type="InterPro" id="IPR050862">
    <property type="entry name" value="RdRp_reductase_class-2"/>
</dbReference>
<feature type="region of interest" description="Disordered" evidence="5">
    <location>
        <begin position="315"/>
        <end position="396"/>
    </location>
</feature>
<feature type="compositionally biased region" description="Basic and acidic residues" evidence="5">
    <location>
        <begin position="338"/>
        <end position="348"/>
    </location>
</feature>
<sequence length="396" mass="42679">NLASSEGRLFKGGSGTGSNLSALRGSHERLSGGGIASGPVSFMRAFDALAGVIKSGGTTRRAAKMVILNMDHPDIVEFIECKVKEEDKALALIREGYSSNFDGTDPDSAYASIAYQNANHSVRIPDAFMEAVVRDGKWKTYNRTDHSVAADLPGPRPVAEALARCLAVWRSGVQFDDITNDWHTSPMSGRINASNPCSEYLFLDDTACNLASINLVKFLDGRGTFDLERYRQAVRTMILAMEIIVDASSYPTPTIAQNSHDFRPLGLGFANLGSLVMHYGLAYDSEPGRSLAASLAAFLSAEGYHTSAEIARRMGSVRRLPEEPGPDAPRHGKARGRGRPDRQGRSPDHPVCGGGGRPLARDGEGGGTLGLPQRPDLGHRPDRDDRAPDGMRHPRP</sequence>
<accession>T1CTH0</accession>
<reference evidence="7" key="2">
    <citation type="journal article" date="2014" name="ISME J.">
        <title>Microbial stratification in low pH oxic and suboxic macroscopic growths along an acid mine drainage.</title>
        <authorList>
            <person name="Mendez-Garcia C."/>
            <person name="Mesa V."/>
            <person name="Sprenger R.R."/>
            <person name="Richter M."/>
            <person name="Diez M.S."/>
            <person name="Solano J."/>
            <person name="Bargiela R."/>
            <person name="Golyshina O.V."/>
            <person name="Manteca A."/>
            <person name="Ramos J.L."/>
            <person name="Gallego J.R."/>
            <person name="Llorente I."/>
            <person name="Martins Dos Santos V.A."/>
            <person name="Jensen O.N."/>
            <person name="Pelaez A.I."/>
            <person name="Sanchez J."/>
            <person name="Ferrer M."/>
        </authorList>
    </citation>
    <scope>NUCLEOTIDE SEQUENCE</scope>
</reference>
<gene>
    <name evidence="7" type="ORF">B1A_05297</name>
</gene>
<evidence type="ECO:0000313" key="7">
    <source>
        <dbReference type="EMBL" id="EQD72750.1"/>
    </source>
</evidence>
<dbReference type="PANTHER" id="PTHR43371">
    <property type="entry name" value="VITAMIN B12-DEPENDENT RIBONUCLEOTIDE REDUCTASE"/>
    <property type="match status" value="1"/>
</dbReference>
<evidence type="ECO:0000256" key="1">
    <source>
        <dbReference type="ARBA" id="ARBA00001922"/>
    </source>
</evidence>
<proteinExistence type="predicted"/>
<evidence type="ECO:0000256" key="2">
    <source>
        <dbReference type="ARBA" id="ARBA00022628"/>
    </source>
</evidence>
<dbReference type="PRINTS" id="PR01183">
    <property type="entry name" value="RIBORDTASEM1"/>
</dbReference>
<keyword evidence="4" id="KW-0170">Cobalt</keyword>
<dbReference type="InterPro" id="IPR000788">
    <property type="entry name" value="RNR_lg_C"/>
</dbReference>
<dbReference type="SUPFAM" id="SSF51998">
    <property type="entry name" value="PFL-like glycyl radical enzymes"/>
    <property type="match status" value="1"/>
</dbReference>
<name>T1CTH0_9ZZZZ</name>
<feature type="compositionally biased region" description="Basic and acidic residues" evidence="5">
    <location>
        <begin position="376"/>
        <end position="396"/>
    </location>
</feature>
<evidence type="ECO:0000259" key="6">
    <source>
        <dbReference type="Pfam" id="PF02867"/>
    </source>
</evidence>
<organism evidence="7">
    <name type="scientific">mine drainage metagenome</name>
    <dbReference type="NCBI Taxonomy" id="410659"/>
    <lineage>
        <taxon>unclassified sequences</taxon>
        <taxon>metagenomes</taxon>
        <taxon>ecological metagenomes</taxon>
    </lineage>
</organism>
<keyword evidence="2" id="KW-0846">Cobalamin</keyword>
<dbReference type="Pfam" id="PF02867">
    <property type="entry name" value="Ribonuc_red_lgC"/>
    <property type="match status" value="1"/>
</dbReference>
<reference evidence="7" key="1">
    <citation type="submission" date="2013-08" db="EMBL/GenBank/DDBJ databases">
        <authorList>
            <person name="Mendez C."/>
            <person name="Richter M."/>
            <person name="Ferrer M."/>
            <person name="Sanchez J."/>
        </authorList>
    </citation>
    <scope>NUCLEOTIDE SEQUENCE</scope>
</reference>
<evidence type="ECO:0000256" key="5">
    <source>
        <dbReference type="SAM" id="MobiDB-lite"/>
    </source>
</evidence>
<comment type="caution">
    <text evidence="7">The sequence shown here is derived from an EMBL/GenBank/DDBJ whole genome shotgun (WGS) entry which is preliminary data.</text>
</comment>
<dbReference type="Gene3D" id="3.20.70.20">
    <property type="match status" value="1"/>
</dbReference>
<dbReference type="GO" id="GO:0004748">
    <property type="term" value="F:ribonucleoside-diphosphate reductase activity, thioredoxin disulfide as acceptor"/>
    <property type="evidence" value="ECO:0007669"/>
    <property type="project" value="TreeGrafter"/>
</dbReference>
<feature type="domain" description="Ribonucleotide reductase large subunit C-terminal" evidence="6">
    <location>
        <begin position="4"/>
        <end position="317"/>
    </location>
</feature>
<dbReference type="GO" id="GO:0031419">
    <property type="term" value="F:cobalamin binding"/>
    <property type="evidence" value="ECO:0007669"/>
    <property type="project" value="UniProtKB-KW"/>
</dbReference>
<keyword evidence="3" id="KW-0560">Oxidoreductase</keyword>
<feature type="non-terminal residue" evidence="7">
    <location>
        <position position="1"/>
    </location>
</feature>
<dbReference type="AlphaFoldDB" id="T1CTH0"/>